<reference evidence="1" key="1">
    <citation type="submission" date="2022-11" db="EMBL/GenBank/DDBJ databases">
        <authorList>
            <person name="Petersen C."/>
        </authorList>
    </citation>
    <scope>NUCLEOTIDE SEQUENCE</scope>
    <source>
        <strain evidence="1">IBT 26290</strain>
    </source>
</reference>
<dbReference type="Proteomes" id="UP001149163">
    <property type="component" value="Unassembled WGS sequence"/>
</dbReference>
<reference evidence="1" key="2">
    <citation type="journal article" date="2023" name="IMA Fungus">
        <title>Comparative genomic study of the Penicillium genus elucidates a diverse pangenome and 15 lateral gene transfer events.</title>
        <authorList>
            <person name="Petersen C."/>
            <person name="Sorensen T."/>
            <person name="Nielsen M.R."/>
            <person name="Sondergaard T.E."/>
            <person name="Sorensen J.L."/>
            <person name="Fitzpatrick D.A."/>
            <person name="Frisvad J.C."/>
            <person name="Nielsen K.L."/>
        </authorList>
    </citation>
    <scope>NUCLEOTIDE SEQUENCE</scope>
    <source>
        <strain evidence="1">IBT 26290</strain>
    </source>
</reference>
<dbReference type="EMBL" id="JAPQKN010000004">
    <property type="protein sequence ID" value="KAJ5160849.1"/>
    <property type="molecule type" value="Genomic_DNA"/>
</dbReference>
<dbReference type="GeneID" id="81429153"/>
<gene>
    <name evidence="1" type="ORF">N7482_007853</name>
</gene>
<dbReference type="AlphaFoldDB" id="A0A9W9LKJ6"/>
<proteinExistence type="predicted"/>
<name>A0A9W9LKJ6_9EURO</name>
<evidence type="ECO:0000313" key="1">
    <source>
        <dbReference type="EMBL" id="KAJ5160849.1"/>
    </source>
</evidence>
<sequence>MARLIQAERAKAKADSVDHSHCPCAGGSTLAETIEDDLISRRSKAPPAVATIAMEQYHPESTTTEVLRYCGTGQVWLASAVSFRHLRLRCRPPLVDLTSSYYRVRRPNRLEPLHPRRIGIRDVH</sequence>
<comment type="caution">
    <text evidence="1">The sequence shown here is derived from an EMBL/GenBank/DDBJ whole genome shotgun (WGS) entry which is preliminary data.</text>
</comment>
<keyword evidence="2" id="KW-1185">Reference proteome</keyword>
<protein>
    <submittedName>
        <fullName evidence="1">Uncharacterized protein</fullName>
    </submittedName>
</protein>
<evidence type="ECO:0000313" key="2">
    <source>
        <dbReference type="Proteomes" id="UP001149163"/>
    </source>
</evidence>
<accession>A0A9W9LKJ6</accession>
<dbReference type="RefSeq" id="XP_056542406.1">
    <property type="nucleotide sequence ID" value="XM_056689977.1"/>
</dbReference>
<organism evidence="1 2">
    <name type="scientific">Penicillium canariense</name>
    <dbReference type="NCBI Taxonomy" id="189055"/>
    <lineage>
        <taxon>Eukaryota</taxon>
        <taxon>Fungi</taxon>
        <taxon>Dikarya</taxon>
        <taxon>Ascomycota</taxon>
        <taxon>Pezizomycotina</taxon>
        <taxon>Eurotiomycetes</taxon>
        <taxon>Eurotiomycetidae</taxon>
        <taxon>Eurotiales</taxon>
        <taxon>Aspergillaceae</taxon>
        <taxon>Penicillium</taxon>
    </lineage>
</organism>